<dbReference type="SUPFAM" id="SSF57850">
    <property type="entry name" value="RING/U-box"/>
    <property type="match status" value="1"/>
</dbReference>
<keyword evidence="2" id="KW-0808">Transferase</keyword>
<dbReference type="AlphaFoldDB" id="A0AAV4VEU2"/>
<proteinExistence type="predicted"/>
<reference evidence="14 15" key="1">
    <citation type="submission" date="2021-06" db="EMBL/GenBank/DDBJ databases">
        <title>Caerostris extrusa draft genome.</title>
        <authorList>
            <person name="Kono N."/>
            <person name="Arakawa K."/>
        </authorList>
    </citation>
    <scope>NUCLEOTIDE SEQUENCE [LARGE SCALE GENOMIC DNA]</scope>
</reference>
<dbReference type="PANTHER" id="PTHR46065">
    <property type="entry name" value="E3 UBIQUITIN-PROTEIN LIGASE MARCH 2/3 FAMILY MEMBER"/>
    <property type="match status" value="1"/>
</dbReference>
<gene>
    <name evidence="14" type="primary">AVEN_166440_1</name>
    <name evidence="14" type="ORF">CEXT_815941</name>
</gene>
<keyword evidence="3 11" id="KW-0812">Transmembrane</keyword>
<dbReference type="InterPro" id="IPR011016">
    <property type="entry name" value="Znf_RING-CH"/>
</dbReference>
<evidence type="ECO:0000256" key="2">
    <source>
        <dbReference type="ARBA" id="ARBA00022679"/>
    </source>
</evidence>
<dbReference type="CDD" id="cd16495">
    <property type="entry name" value="RING_CH-C4HC3_MARCH"/>
    <property type="match status" value="1"/>
</dbReference>
<dbReference type="InterPro" id="IPR013083">
    <property type="entry name" value="Znf_RING/FYVE/PHD"/>
</dbReference>
<evidence type="ECO:0000256" key="3">
    <source>
        <dbReference type="ARBA" id="ARBA00022692"/>
    </source>
</evidence>
<evidence type="ECO:0000313" key="15">
    <source>
        <dbReference type="Proteomes" id="UP001054945"/>
    </source>
</evidence>
<evidence type="ECO:0000313" key="14">
    <source>
        <dbReference type="EMBL" id="GIY68563.1"/>
    </source>
</evidence>
<feature type="domain" description="RING-CH-type" evidence="13">
    <location>
        <begin position="180"/>
        <end position="246"/>
    </location>
</feature>
<keyword evidence="6" id="KW-0833">Ubl conjugation pathway</keyword>
<accession>A0AAV4VEU2</accession>
<evidence type="ECO:0000256" key="5">
    <source>
        <dbReference type="ARBA" id="ARBA00022771"/>
    </source>
</evidence>
<keyword evidence="5 10" id="KW-0863">Zinc-finger</keyword>
<keyword evidence="15" id="KW-1185">Reference proteome</keyword>
<dbReference type="GO" id="GO:0016020">
    <property type="term" value="C:membrane"/>
    <property type="evidence" value="ECO:0007669"/>
    <property type="project" value="UniProtKB-SubCell"/>
</dbReference>
<evidence type="ECO:0000256" key="6">
    <source>
        <dbReference type="ARBA" id="ARBA00022786"/>
    </source>
</evidence>
<feature type="domain" description="RING-type" evidence="12">
    <location>
        <begin position="188"/>
        <end position="240"/>
    </location>
</feature>
<keyword evidence="7" id="KW-0862">Zinc</keyword>
<dbReference type="EMBL" id="BPLR01014400">
    <property type="protein sequence ID" value="GIY68563.1"/>
    <property type="molecule type" value="Genomic_DNA"/>
</dbReference>
<keyword evidence="8 11" id="KW-1133">Transmembrane helix</keyword>
<evidence type="ECO:0000259" key="13">
    <source>
        <dbReference type="PROSITE" id="PS51292"/>
    </source>
</evidence>
<evidence type="ECO:0000256" key="9">
    <source>
        <dbReference type="ARBA" id="ARBA00023136"/>
    </source>
</evidence>
<evidence type="ECO:0000259" key="12">
    <source>
        <dbReference type="PROSITE" id="PS50089"/>
    </source>
</evidence>
<comment type="subcellular location">
    <subcellularLocation>
        <location evidence="1">Membrane</location>
        <topology evidence="1">Multi-pass membrane protein</topology>
    </subcellularLocation>
</comment>
<sequence length="339" mass="38806">MSEYSITKTDEDKKGEDCNLLKSCQKFFSSQIIMSDQSVESSTYDVANLSLQNVRQGSSLITNDFTNYFHGNNYSLQQHLSVSLRDAEPGTSEGIRKQNFQSVTLENKLSNESNVNPNANCQVSDTEAHSETGDPCHNNLQENIHLGVEDVWYIPTEHHTFGADHISRSASAAQPSIDNFGDDNLPTCKICYTTSKPEDPLISPCRCIGTLKYIHSRCLMRWLEFSNRRSRNPPTCELCKYQFRWQNNLMEERWQYPHCSRQDKILHSIFIISVLIMFGISVAINKWLKPKLNGKVDFDNPELTQFHAVFTQTCGAYFLSCILFGFICRNQSQKNYFLS</sequence>
<feature type="transmembrane region" description="Helical" evidence="11">
    <location>
        <begin position="265"/>
        <end position="288"/>
    </location>
</feature>
<dbReference type="Pfam" id="PF12906">
    <property type="entry name" value="RINGv"/>
    <property type="match status" value="1"/>
</dbReference>
<dbReference type="SMART" id="SM00744">
    <property type="entry name" value="RINGv"/>
    <property type="match status" value="1"/>
</dbReference>
<dbReference type="PROSITE" id="PS50089">
    <property type="entry name" value="ZF_RING_2"/>
    <property type="match status" value="1"/>
</dbReference>
<comment type="caution">
    <text evidence="14">The sequence shown here is derived from an EMBL/GenBank/DDBJ whole genome shotgun (WGS) entry which is preliminary data.</text>
</comment>
<dbReference type="Proteomes" id="UP001054945">
    <property type="component" value="Unassembled WGS sequence"/>
</dbReference>
<dbReference type="PROSITE" id="PS51292">
    <property type="entry name" value="ZF_RING_CH"/>
    <property type="match status" value="1"/>
</dbReference>
<dbReference type="PANTHER" id="PTHR46065:SF3">
    <property type="entry name" value="FI20425P1"/>
    <property type="match status" value="1"/>
</dbReference>
<dbReference type="GO" id="GO:0008270">
    <property type="term" value="F:zinc ion binding"/>
    <property type="evidence" value="ECO:0007669"/>
    <property type="project" value="UniProtKB-KW"/>
</dbReference>
<feature type="transmembrane region" description="Helical" evidence="11">
    <location>
        <begin position="308"/>
        <end position="328"/>
    </location>
</feature>
<evidence type="ECO:0000256" key="11">
    <source>
        <dbReference type="SAM" id="Phobius"/>
    </source>
</evidence>
<evidence type="ECO:0000256" key="7">
    <source>
        <dbReference type="ARBA" id="ARBA00022833"/>
    </source>
</evidence>
<evidence type="ECO:0000256" key="10">
    <source>
        <dbReference type="PROSITE-ProRule" id="PRU00175"/>
    </source>
</evidence>
<organism evidence="14 15">
    <name type="scientific">Caerostris extrusa</name>
    <name type="common">Bark spider</name>
    <name type="synonym">Caerostris bankana</name>
    <dbReference type="NCBI Taxonomy" id="172846"/>
    <lineage>
        <taxon>Eukaryota</taxon>
        <taxon>Metazoa</taxon>
        <taxon>Ecdysozoa</taxon>
        <taxon>Arthropoda</taxon>
        <taxon>Chelicerata</taxon>
        <taxon>Arachnida</taxon>
        <taxon>Araneae</taxon>
        <taxon>Araneomorphae</taxon>
        <taxon>Entelegynae</taxon>
        <taxon>Araneoidea</taxon>
        <taxon>Araneidae</taxon>
        <taxon>Caerostris</taxon>
    </lineage>
</organism>
<evidence type="ECO:0000256" key="8">
    <source>
        <dbReference type="ARBA" id="ARBA00022989"/>
    </source>
</evidence>
<dbReference type="Gene3D" id="3.30.40.10">
    <property type="entry name" value="Zinc/RING finger domain, C3HC4 (zinc finger)"/>
    <property type="match status" value="1"/>
</dbReference>
<keyword evidence="4" id="KW-0479">Metal-binding</keyword>
<evidence type="ECO:0000256" key="1">
    <source>
        <dbReference type="ARBA" id="ARBA00004141"/>
    </source>
</evidence>
<dbReference type="InterPro" id="IPR001841">
    <property type="entry name" value="Znf_RING"/>
</dbReference>
<keyword evidence="9 11" id="KW-0472">Membrane</keyword>
<dbReference type="GO" id="GO:0016740">
    <property type="term" value="F:transferase activity"/>
    <property type="evidence" value="ECO:0007669"/>
    <property type="project" value="UniProtKB-KW"/>
</dbReference>
<name>A0AAV4VEU2_CAEEX</name>
<evidence type="ECO:0000256" key="4">
    <source>
        <dbReference type="ARBA" id="ARBA00022723"/>
    </source>
</evidence>
<protein>
    <submittedName>
        <fullName evidence="14">RING-CH-type domain-containing protein</fullName>
    </submittedName>
</protein>